<evidence type="ECO:0000313" key="2">
    <source>
        <dbReference type="EMBL" id="KAK7451656.1"/>
    </source>
</evidence>
<dbReference type="AlphaFoldDB" id="A0ABD0J1T8"/>
<evidence type="ECO:0000256" key="1">
    <source>
        <dbReference type="SAM" id="MobiDB-lite"/>
    </source>
</evidence>
<feature type="non-terminal residue" evidence="2">
    <location>
        <position position="1"/>
    </location>
</feature>
<evidence type="ECO:0008006" key="4">
    <source>
        <dbReference type="Google" id="ProtNLM"/>
    </source>
</evidence>
<dbReference type="Proteomes" id="UP001519460">
    <property type="component" value="Unassembled WGS sequence"/>
</dbReference>
<sequence>DAQQSTITTTPSSGSLTLGSNVTGGLVEVTCAAPSGVATEDLISLNIERLLHRNQAKQALAGAREAGQATDNSGNNVPGSSASGSVQQRSIKFTMPQTTFDPGQITMTADPQLAFYNYNTSLLLRCNGPVGTVDDDTQVEWVWEYKEQGGFLWTTVNTTDDNFNEESSTPSGPGNCAQNQVVTLQRYVLPEDTGRTYRCYVRRVAGSGGDFDQYAGEYTIGTVLAQG</sequence>
<name>A0ABD0J1T8_9CAEN</name>
<accession>A0ABD0J1T8</accession>
<keyword evidence="3" id="KW-1185">Reference proteome</keyword>
<comment type="caution">
    <text evidence="2">The sequence shown here is derived from an EMBL/GenBank/DDBJ whole genome shotgun (WGS) entry which is preliminary data.</text>
</comment>
<protein>
    <recommendedName>
        <fullName evidence="4">Ig-like domain-containing protein</fullName>
    </recommendedName>
</protein>
<organism evidence="2 3">
    <name type="scientific">Batillaria attramentaria</name>
    <dbReference type="NCBI Taxonomy" id="370345"/>
    <lineage>
        <taxon>Eukaryota</taxon>
        <taxon>Metazoa</taxon>
        <taxon>Spiralia</taxon>
        <taxon>Lophotrochozoa</taxon>
        <taxon>Mollusca</taxon>
        <taxon>Gastropoda</taxon>
        <taxon>Caenogastropoda</taxon>
        <taxon>Sorbeoconcha</taxon>
        <taxon>Cerithioidea</taxon>
        <taxon>Batillariidae</taxon>
        <taxon>Batillaria</taxon>
    </lineage>
</organism>
<dbReference type="EMBL" id="JACVVK020000727">
    <property type="protein sequence ID" value="KAK7451656.1"/>
    <property type="molecule type" value="Genomic_DNA"/>
</dbReference>
<feature type="compositionally biased region" description="Polar residues" evidence="1">
    <location>
        <begin position="69"/>
        <end position="87"/>
    </location>
</feature>
<feature type="region of interest" description="Disordered" evidence="1">
    <location>
        <begin position="61"/>
        <end position="87"/>
    </location>
</feature>
<evidence type="ECO:0000313" key="3">
    <source>
        <dbReference type="Proteomes" id="UP001519460"/>
    </source>
</evidence>
<feature type="non-terminal residue" evidence="2">
    <location>
        <position position="227"/>
    </location>
</feature>
<proteinExistence type="predicted"/>
<reference evidence="2 3" key="1">
    <citation type="journal article" date="2023" name="Sci. Data">
        <title>Genome assembly of the Korean intertidal mud-creeper Batillaria attramentaria.</title>
        <authorList>
            <person name="Patra A.K."/>
            <person name="Ho P.T."/>
            <person name="Jun S."/>
            <person name="Lee S.J."/>
            <person name="Kim Y."/>
            <person name="Won Y.J."/>
        </authorList>
    </citation>
    <scope>NUCLEOTIDE SEQUENCE [LARGE SCALE GENOMIC DNA]</scope>
    <source>
        <strain evidence="2">Wonlab-2016</strain>
    </source>
</reference>
<gene>
    <name evidence="2" type="ORF">BaRGS_00039817</name>
</gene>